<evidence type="ECO:0000313" key="2">
    <source>
        <dbReference type="Proteomes" id="UP000826212"/>
    </source>
</evidence>
<dbReference type="Proteomes" id="UP000826212">
    <property type="component" value="Chromosome"/>
</dbReference>
<accession>A0AC61NPW6</accession>
<proteinExistence type="predicted"/>
<reference evidence="1" key="1">
    <citation type="submission" date="2021-08" db="EMBL/GenBank/DDBJ databases">
        <title>Novel anaerobic bacterium isolated from sea squirt in East Sea, Republic of Korea.</title>
        <authorList>
            <person name="Nguyen T.H."/>
            <person name="Li Z."/>
            <person name="Lee Y.-J."/>
            <person name="Ko J."/>
            <person name="Kim S.-G."/>
        </authorList>
    </citation>
    <scope>NUCLEOTIDE SEQUENCE</scope>
    <source>
        <strain evidence="1">KCTC 25031</strain>
    </source>
</reference>
<dbReference type="EMBL" id="CP081303">
    <property type="protein sequence ID" value="QZE15454.1"/>
    <property type="molecule type" value="Genomic_DNA"/>
</dbReference>
<keyword evidence="2" id="KW-1185">Reference proteome</keyword>
<evidence type="ECO:0000313" key="1">
    <source>
        <dbReference type="EMBL" id="QZE15454.1"/>
    </source>
</evidence>
<gene>
    <name evidence="1" type="ORF">K4L44_06370</name>
</gene>
<sequence>MKKIFIIVCFFACSFQVCNAQTTQKFSGNPSWKELKDRPYPQWFKDAKLGIFIHWGLYSVPSSASKEGYAEWYLRGVQLKSKSRMDFQKRVYGENFTYRDFKDLFKAELWDPKQWADLFKASGAKYVLLVAKHHDGYCLWDSKYAPEWNSVETGPHRDIVGELTDAVRKDGLKMGLYYSLPEWNNELHRWDTDDPRSIGPYVDKHMIPQFKELISKYKPSVLFTDGEWWNTAEEWHARQLIGWYYNTVGKDAITNNRWGSGSDIGFLTPEYSSGIVSKDRPWSECRGLGRSFGLNRNETLDAYMTPESLIHFFVKAVSNGGGITLNVGPKADGQIPLLQQERLMQLGSWINVNNEAIYRSKAWEKKTGENRPVSYSRIDSTIYFNWVRNRPVESIKEDDFTVDWDGYISPTKSGVFTFNLTADDGAKLWIKEKLLVDNTKDAKNAADGNVMTNNEATKQANTIRLEAGVRYPIKVHYFEKKRNASVSLKWRLEGEKDTALVVIPKKSLFVDKISKKHGLNAEYKSEQEYMVYTVNNESLYAISLEWPGKELRIPIEKPKRGTKVTILGVEKPLKWRYKHGAIVVDLSSFGPNDLPCQWSWTFKIENYFKK</sequence>
<name>A0AC61NPW6_9BACT</name>
<protein>
    <submittedName>
        <fullName evidence="1">Alpha-L-fucosidase</fullName>
    </submittedName>
</protein>
<organism evidence="1 2">
    <name type="scientific">Halosquirtibacter laminarini</name>
    <dbReference type="NCBI Taxonomy" id="3374600"/>
    <lineage>
        <taxon>Bacteria</taxon>
        <taxon>Pseudomonadati</taxon>
        <taxon>Bacteroidota</taxon>
        <taxon>Bacteroidia</taxon>
        <taxon>Marinilabiliales</taxon>
        <taxon>Prolixibacteraceae</taxon>
        <taxon>Halosquirtibacter</taxon>
    </lineage>
</organism>